<sequence>MGQTLSAPATEKKSELGEDDRYVFAVSEMQGWRITMEDAHAAVLSLDETSDDKNTFFAVYDGHGGGTVAKFAGKNVHKRLINEDAYREKRYDEALKRAFLGTDEDLLADPAHTRDPSGCTAVAALVADDGNIYVANAGDSRSVLSIKGEVKPLSFDHKPSSETERARIVGAGGYIEYGRVNGNLDPAYGNLALSRALGDFEFKKNYSLVPQKQVITADPDVTVHKITEEDEFLVLACDGIWDCLSSQQVVDFIRLKVSEGMELSEIGEAMCELCLAPDTSSGAGIGCDNMTVLIVAILHGRSKQEWYQWITDRVQQHYGYETPNTVPQIYSQTRLAAFKARREAQEERDRMRKERGEESSGFLGGSSAFSGFARVLGSTGGISFHPGSAMMSDNGPLMFGNNDDSEDDDSGDEMETDGISSGRSFFSDTFGLGGRSRPSDPTQTLRDRLAAFEQGDGFDDDAELGLDGDSRMVEIEEDEHADGPFDDVNGESEVNGDVPKSPSPTPSPNALQGEAPPPPKPTVNGDATPVQQFKSRPLGDAPDPVVKADGLMDASEDPLKT</sequence>
<dbReference type="EMBL" id="MU267600">
    <property type="protein sequence ID" value="KAH7915487.1"/>
    <property type="molecule type" value="Genomic_DNA"/>
</dbReference>
<dbReference type="Proteomes" id="UP000790377">
    <property type="component" value="Unassembled WGS sequence"/>
</dbReference>
<evidence type="ECO:0000313" key="2">
    <source>
        <dbReference type="Proteomes" id="UP000790377"/>
    </source>
</evidence>
<comment type="caution">
    <text evidence="1">The sequence shown here is derived from an EMBL/GenBank/DDBJ whole genome shotgun (WGS) entry which is preliminary data.</text>
</comment>
<gene>
    <name evidence="1" type="ORF">BJ138DRAFT_1097904</name>
</gene>
<organism evidence="1 2">
    <name type="scientific">Hygrophoropsis aurantiaca</name>
    <dbReference type="NCBI Taxonomy" id="72124"/>
    <lineage>
        <taxon>Eukaryota</taxon>
        <taxon>Fungi</taxon>
        <taxon>Dikarya</taxon>
        <taxon>Basidiomycota</taxon>
        <taxon>Agaricomycotina</taxon>
        <taxon>Agaricomycetes</taxon>
        <taxon>Agaricomycetidae</taxon>
        <taxon>Boletales</taxon>
        <taxon>Coniophorineae</taxon>
        <taxon>Hygrophoropsidaceae</taxon>
        <taxon>Hygrophoropsis</taxon>
    </lineage>
</organism>
<evidence type="ECO:0000313" key="1">
    <source>
        <dbReference type="EMBL" id="KAH7915487.1"/>
    </source>
</evidence>
<proteinExistence type="predicted"/>
<reference evidence="1" key="1">
    <citation type="journal article" date="2021" name="New Phytol.">
        <title>Evolutionary innovations through gain and loss of genes in the ectomycorrhizal Boletales.</title>
        <authorList>
            <person name="Wu G."/>
            <person name="Miyauchi S."/>
            <person name="Morin E."/>
            <person name="Kuo A."/>
            <person name="Drula E."/>
            <person name="Varga T."/>
            <person name="Kohler A."/>
            <person name="Feng B."/>
            <person name="Cao Y."/>
            <person name="Lipzen A."/>
            <person name="Daum C."/>
            <person name="Hundley H."/>
            <person name="Pangilinan J."/>
            <person name="Johnson J."/>
            <person name="Barry K."/>
            <person name="LaButti K."/>
            <person name="Ng V."/>
            <person name="Ahrendt S."/>
            <person name="Min B."/>
            <person name="Choi I.G."/>
            <person name="Park H."/>
            <person name="Plett J.M."/>
            <person name="Magnuson J."/>
            <person name="Spatafora J.W."/>
            <person name="Nagy L.G."/>
            <person name="Henrissat B."/>
            <person name="Grigoriev I.V."/>
            <person name="Yang Z.L."/>
            <person name="Xu J."/>
            <person name="Martin F.M."/>
        </authorList>
    </citation>
    <scope>NUCLEOTIDE SEQUENCE</scope>
    <source>
        <strain evidence="1">ATCC 28755</strain>
    </source>
</reference>
<keyword evidence="2" id="KW-1185">Reference proteome</keyword>
<protein>
    <submittedName>
        <fullName evidence="1">PP2C-domain-containing protein</fullName>
    </submittedName>
</protein>
<accession>A0ACB8AQD5</accession>
<name>A0ACB8AQD5_9AGAM</name>